<name>A0AAN4YLX4_ASPOZ</name>
<protein>
    <submittedName>
        <fullName evidence="1">Unnamed protein product</fullName>
    </submittedName>
</protein>
<dbReference type="InterPro" id="IPR036291">
    <property type="entry name" value="NAD(P)-bd_dom_sf"/>
</dbReference>
<dbReference type="EMBL" id="BSYA01000060">
    <property type="protein sequence ID" value="GMG29698.1"/>
    <property type="molecule type" value="Genomic_DNA"/>
</dbReference>
<gene>
    <name evidence="1" type="ORF">Aory04_000591700</name>
</gene>
<proteinExistence type="predicted"/>
<dbReference type="SUPFAM" id="SSF51735">
    <property type="entry name" value="NAD(P)-binding Rossmann-fold domains"/>
    <property type="match status" value="1"/>
</dbReference>
<sequence>MPAGKADLIGEVAISIPLFLNWCSGQGTMADATCVVTGSSRDIGATTTIKLAQNGANVVVDYPFSAGAAARIAIPKDSTAF</sequence>
<dbReference type="Proteomes" id="UP001165205">
    <property type="component" value="Unassembled WGS sequence"/>
</dbReference>
<dbReference type="Gene3D" id="3.40.50.720">
    <property type="entry name" value="NAD(P)-binding Rossmann-like Domain"/>
    <property type="match status" value="1"/>
</dbReference>
<comment type="caution">
    <text evidence="1">The sequence shown here is derived from an EMBL/GenBank/DDBJ whole genome shotgun (WGS) entry which is preliminary data.</text>
</comment>
<reference evidence="1" key="1">
    <citation type="submission" date="2023-04" db="EMBL/GenBank/DDBJ databases">
        <title>Aspergillus oryzae NBRC 4228.</title>
        <authorList>
            <person name="Ichikawa N."/>
            <person name="Sato H."/>
            <person name="Tonouchi N."/>
        </authorList>
    </citation>
    <scope>NUCLEOTIDE SEQUENCE</scope>
    <source>
        <strain evidence="1">NBRC 4228</strain>
    </source>
</reference>
<organism evidence="1 2">
    <name type="scientific">Aspergillus oryzae</name>
    <name type="common">Yellow koji mold</name>
    <dbReference type="NCBI Taxonomy" id="5062"/>
    <lineage>
        <taxon>Eukaryota</taxon>
        <taxon>Fungi</taxon>
        <taxon>Dikarya</taxon>
        <taxon>Ascomycota</taxon>
        <taxon>Pezizomycotina</taxon>
        <taxon>Eurotiomycetes</taxon>
        <taxon>Eurotiomycetidae</taxon>
        <taxon>Eurotiales</taxon>
        <taxon>Aspergillaceae</taxon>
        <taxon>Aspergillus</taxon>
        <taxon>Aspergillus subgen. Circumdati</taxon>
    </lineage>
</organism>
<accession>A0AAN4YLX4</accession>
<dbReference type="AlphaFoldDB" id="A0AAN4YLX4"/>
<evidence type="ECO:0000313" key="2">
    <source>
        <dbReference type="Proteomes" id="UP001165205"/>
    </source>
</evidence>
<evidence type="ECO:0000313" key="1">
    <source>
        <dbReference type="EMBL" id="GMG29698.1"/>
    </source>
</evidence>